<proteinExistence type="inferred from homology"/>
<reference evidence="6" key="1">
    <citation type="submission" date="2016-06" db="EMBL/GenBank/DDBJ databases">
        <authorList>
            <person name="Hehemann J.-H."/>
            <person name="Arevalo P."/>
            <person name="Datta M.S."/>
            <person name="Polz M.F."/>
        </authorList>
    </citation>
    <scope>NUCLEOTIDE SEQUENCE [LARGE SCALE GENOMIC DNA]</scope>
    <source>
        <strain evidence="6">9CSC122</strain>
    </source>
</reference>
<evidence type="ECO:0000313" key="6">
    <source>
        <dbReference type="Proteomes" id="UP000093173"/>
    </source>
</evidence>
<evidence type="ECO:0000256" key="3">
    <source>
        <dbReference type="ARBA" id="ARBA00023002"/>
    </source>
</evidence>
<dbReference type="InterPro" id="IPR013785">
    <property type="entry name" value="Aldolase_TIM"/>
</dbReference>
<dbReference type="GO" id="GO:0016628">
    <property type="term" value="F:oxidoreductase activity, acting on the CH-CH group of donors, NAD or NADP as acceptor"/>
    <property type="evidence" value="ECO:0007669"/>
    <property type="project" value="UniProtKB-ARBA"/>
</dbReference>
<sequence>MSKLFQRTNLKDLGLKNRVVMAPMTRARTSQPGNIPNEMMATYYQQRASAGLIISEATQISDDSQGYSFTPGVYTNEQVKGWQAVTKAAKDQGAAIFCQLWHVGRVSHPIFQKGQRPVAPSALAPVETKVWIADEQGNGRMVDCVQPREMTQVDIDRVVQDFAYSAKRAIDAGFDGVEIHGGNGYLIDQFLRTNSNQRMDSYGGTRSNRIHFLLQVVDAVIEAIGADKVGVRLAPFITFKDMNCPDIVPTILEASKELQTRDIAYMHLSEADWDDAPMIPERFRIELREIFTNTIIVAGSYNQERAEEVLNKGYADLVAFGRPFVSNPDLVSRLEHGHELADLDNTTLFGGNAHGYIDYPAFNEI</sequence>
<gene>
    <name evidence="5" type="ORF">A6E14_11500</name>
</gene>
<dbReference type="RefSeq" id="WP_017037444.1">
    <property type="nucleotide sequence ID" value="NZ_JBNGCH010000564.1"/>
</dbReference>
<comment type="cofactor">
    <cofactor evidence="1">
        <name>FMN</name>
        <dbReference type="ChEBI" id="CHEBI:58210"/>
    </cofactor>
</comment>
<dbReference type="SUPFAM" id="SSF51395">
    <property type="entry name" value="FMN-linked oxidoreductases"/>
    <property type="match status" value="1"/>
</dbReference>
<dbReference type="AlphaFoldDB" id="A0A1B9QXW6"/>
<accession>A0A1B9QXW6</accession>
<dbReference type="PANTHER" id="PTHR22893">
    <property type="entry name" value="NADH OXIDOREDUCTASE-RELATED"/>
    <property type="match status" value="1"/>
</dbReference>
<dbReference type="Pfam" id="PF00724">
    <property type="entry name" value="Oxidored_FMN"/>
    <property type="match status" value="1"/>
</dbReference>
<comment type="similarity">
    <text evidence="2">Belongs to the NADH:flavin oxidoreductase/NADH oxidase family.</text>
</comment>
<dbReference type="Proteomes" id="UP000093173">
    <property type="component" value="Unassembled WGS sequence"/>
</dbReference>
<dbReference type="InterPro" id="IPR045247">
    <property type="entry name" value="Oye-like"/>
</dbReference>
<dbReference type="EMBL" id="MAJZ01000564">
    <property type="protein sequence ID" value="OCH75129.1"/>
    <property type="molecule type" value="Genomic_DNA"/>
</dbReference>
<evidence type="ECO:0000256" key="2">
    <source>
        <dbReference type="ARBA" id="ARBA00005979"/>
    </source>
</evidence>
<evidence type="ECO:0000259" key="4">
    <source>
        <dbReference type="Pfam" id="PF00724"/>
    </source>
</evidence>
<evidence type="ECO:0000256" key="1">
    <source>
        <dbReference type="ARBA" id="ARBA00001917"/>
    </source>
</evidence>
<dbReference type="PANTHER" id="PTHR22893:SF135">
    <property type="entry name" value="NAD(P)H:FLAVIN OXIDOREDUCTASE SYE2"/>
    <property type="match status" value="1"/>
</dbReference>
<dbReference type="GO" id="GO:0010181">
    <property type="term" value="F:FMN binding"/>
    <property type="evidence" value="ECO:0007669"/>
    <property type="project" value="InterPro"/>
</dbReference>
<dbReference type="GO" id="GO:0005829">
    <property type="term" value="C:cytosol"/>
    <property type="evidence" value="ECO:0007669"/>
    <property type="project" value="TreeGrafter"/>
</dbReference>
<dbReference type="InterPro" id="IPR001155">
    <property type="entry name" value="OxRdtase_FMN_N"/>
</dbReference>
<dbReference type="FunFam" id="3.20.20.70:FF:000059">
    <property type="entry name" value="N-ethylmaleimide reductase, FMN-linked"/>
    <property type="match status" value="1"/>
</dbReference>
<protein>
    <submittedName>
        <fullName evidence="5">Alkene reductase</fullName>
    </submittedName>
</protein>
<dbReference type="CDD" id="cd02933">
    <property type="entry name" value="OYE_like_FMN"/>
    <property type="match status" value="1"/>
</dbReference>
<comment type="caution">
    <text evidence="5">The sequence shown here is derived from an EMBL/GenBank/DDBJ whole genome shotgun (WGS) entry which is preliminary data.</text>
</comment>
<organism evidence="5 6">
    <name type="scientific">Vibrio genomosp. F10</name>
    <dbReference type="NCBI Taxonomy" id="723171"/>
    <lineage>
        <taxon>Bacteria</taxon>
        <taxon>Pseudomonadati</taxon>
        <taxon>Pseudomonadota</taxon>
        <taxon>Gammaproteobacteria</taxon>
        <taxon>Vibrionales</taxon>
        <taxon>Vibrionaceae</taxon>
        <taxon>Vibrio</taxon>
    </lineage>
</organism>
<name>A0A1B9QXW6_9VIBR</name>
<keyword evidence="6" id="KW-1185">Reference proteome</keyword>
<keyword evidence="3" id="KW-0560">Oxidoreductase</keyword>
<dbReference type="Gene3D" id="3.20.20.70">
    <property type="entry name" value="Aldolase class I"/>
    <property type="match status" value="1"/>
</dbReference>
<feature type="domain" description="NADH:flavin oxidoreductase/NADH oxidase N-terminal" evidence="4">
    <location>
        <begin position="3"/>
        <end position="339"/>
    </location>
</feature>
<evidence type="ECO:0000313" key="5">
    <source>
        <dbReference type="EMBL" id="OCH75129.1"/>
    </source>
</evidence>